<dbReference type="InterPro" id="IPR037069">
    <property type="entry name" value="AcylCoA_DH/ox_N_sf"/>
</dbReference>
<dbReference type="Proteomes" id="UP000502665">
    <property type="component" value="Chromosome"/>
</dbReference>
<evidence type="ECO:0000259" key="9">
    <source>
        <dbReference type="Pfam" id="PF02771"/>
    </source>
</evidence>
<organism evidence="10 11">
    <name type="scientific">Streptomyces asoensis</name>
    <dbReference type="NCBI Taxonomy" id="249586"/>
    <lineage>
        <taxon>Bacteria</taxon>
        <taxon>Bacillati</taxon>
        <taxon>Actinomycetota</taxon>
        <taxon>Actinomycetes</taxon>
        <taxon>Kitasatosporales</taxon>
        <taxon>Streptomycetaceae</taxon>
        <taxon>Streptomyces</taxon>
    </lineage>
</organism>
<dbReference type="GO" id="GO:0050660">
    <property type="term" value="F:flavin adenine dinucleotide binding"/>
    <property type="evidence" value="ECO:0007669"/>
    <property type="project" value="InterPro"/>
</dbReference>
<feature type="domain" description="Acyl-CoA dehydrogenase/oxidase N-terminal" evidence="9">
    <location>
        <begin position="22"/>
        <end position="134"/>
    </location>
</feature>
<keyword evidence="3 6" id="KW-0285">Flavoprotein</keyword>
<evidence type="ECO:0000313" key="11">
    <source>
        <dbReference type="Proteomes" id="UP000502665"/>
    </source>
</evidence>
<evidence type="ECO:0000313" key="10">
    <source>
        <dbReference type="EMBL" id="QJT05277.1"/>
    </source>
</evidence>
<dbReference type="InterPro" id="IPR013786">
    <property type="entry name" value="AcylCoA_DH/ox_N"/>
</dbReference>
<accession>A0A6M4WXG9</accession>
<dbReference type="Pfam" id="PF00441">
    <property type="entry name" value="Acyl-CoA_dh_1"/>
    <property type="match status" value="1"/>
</dbReference>
<sequence>MAPTFTSTSHPTSDPTSLLTFTEEHEELRSTLRRFLADKAPSEAVRRAMGSAQGHDPALWRQMAGQLGLHGLALPQEYGGFGGGPVELGIVLEELGRVLLPSPYFATVALAGQALAVSGDDSAKARWLPAIADGSLTGTLALAEESGSWNVADVAAEAVHGDDAWRVFGTKMFVVDGHSADLVLVVARADPGPALFAVDGAAPGVTRTRLETLDPTRRLARIDLDGAPALRVGPPGDATGYLRRVLDLAAVALAAEQVGGARACLDAAVEYAGTRVQFGRPIGSFQAVKHKCADMLLKVEAARSAAYHALSVAAGTPGGPPLPATAGRPDGLSVSAAIAAAYCADAFTHAAKENIQIHGGIGYTWEHDAHLHLKRAKSSEQLFGGPAMHRRRLADLVGISVTTATEG</sequence>
<comment type="cofactor">
    <cofactor evidence="1 6">
        <name>FAD</name>
        <dbReference type="ChEBI" id="CHEBI:57692"/>
    </cofactor>
</comment>
<keyword evidence="4 6" id="KW-0274">FAD</keyword>
<evidence type="ECO:0000256" key="2">
    <source>
        <dbReference type="ARBA" id="ARBA00009347"/>
    </source>
</evidence>
<evidence type="ECO:0000259" key="7">
    <source>
        <dbReference type="Pfam" id="PF00441"/>
    </source>
</evidence>
<dbReference type="InterPro" id="IPR009075">
    <property type="entry name" value="AcylCo_DH/oxidase_C"/>
</dbReference>
<dbReference type="InterPro" id="IPR046373">
    <property type="entry name" value="Acyl-CoA_Oxase/DH_mid-dom_sf"/>
</dbReference>
<dbReference type="Pfam" id="PF02771">
    <property type="entry name" value="Acyl-CoA_dh_N"/>
    <property type="match status" value="1"/>
</dbReference>
<dbReference type="Gene3D" id="2.40.110.10">
    <property type="entry name" value="Butyryl-CoA Dehydrogenase, subunit A, domain 2"/>
    <property type="match status" value="1"/>
</dbReference>
<dbReference type="RefSeq" id="WP_171400599.1">
    <property type="nucleotide sequence ID" value="NZ_CP049838.1"/>
</dbReference>
<evidence type="ECO:0000256" key="5">
    <source>
        <dbReference type="ARBA" id="ARBA00023002"/>
    </source>
</evidence>
<dbReference type="CDD" id="cd00567">
    <property type="entry name" value="ACAD"/>
    <property type="match status" value="1"/>
</dbReference>
<evidence type="ECO:0000256" key="6">
    <source>
        <dbReference type="RuleBase" id="RU362125"/>
    </source>
</evidence>
<dbReference type="SUPFAM" id="SSF56645">
    <property type="entry name" value="Acyl-CoA dehydrogenase NM domain-like"/>
    <property type="match status" value="1"/>
</dbReference>
<dbReference type="SUPFAM" id="SSF47203">
    <property type="entry name" value="Acyl-CoA dehydrogenase C-terminal domain-like"/>
    <property type="match status" value="1"/>
</dbReference>
<dbReference type="PANTHER" id="PTHR43884:SF20">
    <property type="entry name" value="ACYL-COA DEHYDROGENASE FADE28"/>
    <property type="match status" value="1"/>
</dbReference>
<dbReference type="PANTHER" id="PTHR43884">
    <property type="entry name" value="ACYL-COA DEHYDROGENASE"/>
    <property type="match status" value="1"/>
</dbReference>
<dbReference type="InterPro" id="IPR009100">
    <property type="entry name" value="AcylCoA_DH/oxidase_NM_dom_sf"/>
</dbReference>
<feature type="domain" description="Acyl-CoA oxidase/dehydrogenase middle" evidence="8">
    <location>
        <begin position="140"/>
        <end position="214"/>
    </location>
</feature>
<evidence type="ECO:0000256" key="3">
    <source>
        <dbReference type="ARBA" id="ARBA00022630"/>
    </source>
</evidence>
<protein>
    <submittedName>
        <fullName evidence="10">Acyl-CoA/acyl-ACP dehydrogenase</fullName>
    </submittedName>
</protein>
<comment type="similarity">
    <text evidence="2 6">Belongs to the acyl-CoA dehydrogenase family.</text>
</comment>
<dbReference type="Gene3D" id="1.20.140.10">
    <property type="entry name" value="Butyryl-CoA Dehydrogenase, subunit A, domain 3"/>
    <property type="match status" value="1"/>
</dbReference>
<evidence type="ECO:0000256" key="4">
    <source>
        <dbReference type="ARBA" id="ARBA00022827"/>
    </source>
</evidence>
<dbReference type="Pfam" id="PF02770">
    <property type="entry name" value="Acyl-CoA_dh_M"/>
    <property type="match status" value="1"/>
</dbReference>
<keyword evidence="5 6" id="KW-0560">Oxidoreductase</keyword>
<dbReference type="AlphaFoldDB" id="A0A6M4WXG9"/>
<proteinExistence type="inferred from homology"/>
<feature type="domain" description="Acyl-CoA dehydrogenase/oxidase C-terminal" evidence="7">
    <location>
        <begin position="243"/>
        <end position="394"/>
    </location>
</feature>
<dbReference type="Gene3D" id="1.10.540.10">
    <property type="entry name" value="Acyl-CoA dehydrogenase/oxidase, N-terminal domain"/>
    <property type="match status" value="1"/>
</dbReference>
<evidence type="ECO:0000259" key="8">
    <source>
        <dbReference type="Pfam" id="PF02770"/>
    </source>
</evidence>
<dbReference type="InterPro" id="IPR006091">
    <property type="entry name" value="Acyl-CoA_Oxase/DH_mid-dom"/>
</dbReference>
<gene>
    <name evidence="10" type="ORF">G9272_37355</name>
</gene>
<keyword evidence="11" id="KW-1185">Reference proteome</keyword>
<dbReference type="EMBL" id="CP049838">
    <property type="protein sequence ID" value="QJT05277.1"/>
    <property type="molecule type" value="Genomic_DNA"/>
</dbReference>
<name>A0A6M4WXG9_9ACTN</name>
<reference evidence="10" key="1">
    <citation type="submission" date="2020-03" db="EMBL/GenBank/DDBJ databases">
        <title>Molecular networking-based the target discovery of potent antiproliferative macrolactams: 5/6/7/16 polycyclic ansamycins and glycosylated trienomycin from Streptomyces cacaoi subsp. asoensis.</title>
        <authorList>
            <person name="Liu L.-L."/>
        </authorList>
    </citation>
    <scope>NUCLEOTIDE SEQUENCE [LARGE SCALE GENOMIC DNA]</scope>
    <source>
        <strain evidence="10">H2S5</strain>
    </source>
</reference>
<dbReference type="GO" id="GO:0003995">
    <property type="term" value="F:acyl-CoA dehydrogenase activity"/>
    <property type="evidence" value="ECO:0007669"/>
    <property type="project" value="TreeGrafter"/>
</dbReference>
<dbReference type="InterPro" id="IPR036250">
    <property type="entry name" value="AcylCo_DH-like_C"/>
</dbReference>
<evidence type="ECO:0000256" key="1">
    <source>
        <dbReference type="ARBA" id="ARBA00001974"/>
    </source>
</evidence>